<organism evidence="1 2">
    <name type="scientific">Canavalia gladiata</name>
    <name type="common">Sword bean</name>
    <name type="synonym">Dolichos gladiatus</name>
    <dbReference type="NCBI Taxonomy" id="3824"/>
    <lineage>
        <taxon>Eukaryota</taxon>
        <taxon>Viridiplantae</taxon>
        <taxon>Streptophyta</taxon>
        <taxon>Embryophyta</taxon>
        <taxon>Tracheophyta</taxon>
        <taxon>Spermatophyta</taxon>
        <taxon>Magnoliopsida</taxon>
        <taxon>eudicotyledons</taxon>
        <taxon>Gunneridae</taxon>
        <taxon>Pentapetalae</taxon>
        <taxon>rosids</taxon>
        <taxon>fabids</taxon>
        <taxon>Fabales</taxon>
        <taxon>Fabaceae</taxon>
        <taxon>Papilionoideae</taxon>
        <taxon>50 kb inversion clade</taxon>
        <taxon>NPAAA clade</taxon>
        <taxon>indigoferoid/millettioid clade</taxon>
        <taxon>Phaseoleae</taxon>
        <taxon>Canavalia</taxon>
    </lineage>
</organism>
<protein>
    <submittedName>
        <fullName evidence="1">Uncharacterized protein</fullName>
    </submittedName>
</protein>
<reference evidence="1 2" key="1">
    <citation type="submission" date="2024-01" db="EMBL/GenBank/DDBJ databases">
        <title>The genomes of 5 underutilized Papilionoideae crops provide insights into root nodulation and disease resistanc.</title>
        <authorList>
            <person name="Jiang F."/>
        </authorList>
    </citation>
    <scope>NUCLEOTIDE SEQUENCE [LARGE SCALE GENOMIC DNA]</scope>
    <source>
        <strain evidence="1">LVBAO_FW01</strain>
        <tissue evidence="1">Leaves</tissue>
    </source>
</reference>
<sequence>MSSGQGNEWTEVLLHARKTYQSSLCAIWALESRYQSSKYALHEANAWPLAWYTEHAGLASGATTKHKISTSTPDAHVIASNQQWSTTPSQAYPSILIAQPTMQKTLPPYKALDKIVNNVSPLPSHGSTGE</sequence>
<dbReference type="Proteomes" id="UP001367508">
    <property type="component" value="Unassembled WGS sequence"/>
</dbReference>
<comment type="caution">
    <text evidence="1">The sequence shown here is derived from an EMBL/GenBank/DDBJ whole genome shotgun (WGS) entry which is preliminary data.</text>
</comment>
<dbReference type="AlphaFoldDB" id="A0AAN9L4S9"/>
<keyword evidence="2" id="KW-1185">Reference proteome</keyword>
<dbReference type="EMBL" id="JAYMYQ010000005">
    <property type="protein sequence ID" value="KAK7329204.1"/>
    <property type="molecule type" value="Genomic_DNA"/>
</dbReference>
<name>A0AAN9L4S9_CANGL</name>
<gene>
    <name evidence="1" type="ORF">VNO77_23354</name>
</gene>
<proteinExistence type="predicted"/>
<evidence type="ECO:0000313" key="1">
    <source>
        <dbReference type="EMBL" id="KAK7329204.1"/>
    </source>
</evidence>
<evidence type="ECO:0000313" key="2">
    <source>
        <dbReference type="Proteomes" id="UP001367508"/>
    </source>
</evidence>
<accession>A0AAN9L4S9</accession>